<dbReference type="SUPFAM" id="SSF55961">
    <property type="entry name" value="Bet v1-like"/>
    <property type="match status" value="1"/>
</dbReference>
<dbReference type="InterPro" id="IPR023393">
    <property type="entry name" value="START-like_dom_sf"/>
</dbReference>
<dbReference type="Pfam" id="PF08327">
    <property type="entry name" value="AHSA1"/>
    <property type="match status" value="1"/>
</dbReference>
<dbReference type="Proteomes" id="UP001523550">
    <property type="component" value="Unassembled WGS sequence"/>
</dbReference>
<dbReference type="RefSeq" id="WP_366518272.1">
    <property type="nucleotide sequence ID" value="NZ_JALJYF010000001.1"/>
</dbReference>
<proteinExistence type="inferred from homology"/>
<protein>
    <submittedName>
        <fullName evidence="3">Uncharacterized protein YndB with AHSA1/START domain</fullName>
    </submittedName>
</protein>
<comment type="similarity">
    <text evidence="1">Belongs to the AHA1 family.</text>
</comment>
<dbReference type="EMBL" id="JALJYF010000001">
    <property type="protein sequence ID" value="MCP1726565.1"/>
    <property type="molecule type" value="Genomic_DNA"/>
</dbReference>
<sequence>MSQRIDTSSRLICAPASEVYEAFAKPGAMEKWLPPTSMTGKMLSFDFRAGGGYRMRLTYENSNEGQGKTSADSDETEVRLVRIDPGQRIVQEVDFDSDDPSLKGTMRMTWIFEASDGGTLVQVHAENVPEGIRPEDHQAGLDSSLANLAHVIEAR</sequence>
<organism evidence="3 4">
    <name type="scientific">Natronospira proteinivora</name>
    <dbReference type="NCBI Taxonomy" id="1807133"/>
    <lineage>
        <taxon>Bacteria</taxon>
        <taxon>Pseudomonadati</taxon>
        <taxon>Pseudomonadota</taxon>
        <taxon>Gammaproteobacteria</taxon>
        <taxon>Natronospirales</taxon>
        <taxon>Natronospiraceae</taxon>
        <taxon>Natronospira</taxon>
    </lineage>
</organism>
<accession>A0ABT1G6I7</accession>
<evidence type="ECO:0000313" key="3">
    <source>
        <dbReference type="EMBL" id="MCP1726565.1"/>
    </source>
</evidence>
<feature type="domain" description="Activator of Hsp90 ATPase homologue 1/2-like C-terminal" evidence="2">
    <location>
        <begin position="14"/>
        <end position="152"/>
    </location>
</feature>
<keyword evidence="4" id="KW-1185">Reference proteome</keyword>
<reference evidence="3 4" key="1">
    <citation type="submission" date="2022-03" db="EMBL/GenBank/DDBJ databases">
        <title>Genomic Encyclopedia of Type Strains, Phase III (KMG-III): the genomes of soil and plant-associated and newly described type strains.</title>
        <authorList>
            <person name="Whitman W."/>
        </authorList>
    </citation>
    <scope>NUCLEOTIDE SEQUENCE [LARGE SCALE GENOMIC DNA]</scope>
    <source>
        <strain evidence="3 4">BSker1</strain>
    </source>
</reference>
<comment type="caution">
    <text evidence="3">The sequence shown here is derived from an EMBL/GenBank/DDBJ whole genome shotgun (WGS) entry which is preliminary data.</text>
</comment>
<evidence type="ECO:0000259" key="2">
    <source>
        <dbReference type="Pfam" id="PF08327"/>
    </source>
</evidence>
<dbReference type="InterPro" id="IPR013538">
    <property type="entry name" value="ASHA1/2-like_C"/>
</dbReference>
<evidence type="ECO:0000256" key="1">
    <source>
        <dbReference type="ARBA" id="ARBA00006817"/>
    </source>
</evidence>
<evidence type="ECO:0000313" key="4">
    <source>
        <dbReference type="Proteomes" id="UP001523550"/>
    </source>
</evidence>
<gene>
    <name evidence="3" type="ORF">J2T60_000530</name>
</gene>
<name>A0ABT1G6I7_9GAMM</name>
<dbReference type="Gene3D" id="3.30.530.20">
    <property type="match status" value="1"/>
</dbReference>